<dbReference type="OrthoDB" id="6548574at2"/>
<name>A0A4P8YQF7_9ENTR</name>
<dbReference type="Pfam" id="PF10796">
    <property type="entry name" value="Anti-adapt_IraP"/>
    <property type="match status" value="1"/>
</dbReference>
<evidence type="ECO:0000313" key="5">
    <source>
        <dbReference type="Proteomes" id="UP000302163"/>
    </source>
</evidence>
<protein>
    <submittedName>
        <fullName evidence="4">Anti-adapter protein IraP</fullName>
    </submittedName>
</protein>
<keyword evidence="5" id="KW-1185">Reference proteome</keyword>
<evidence type="ECO:0000256" key="1">
    <source>
        <dbReference type="ARBA" id="ARBA00022490"/>
    </source>
</evidence>
<proteinExistence type="predicted"/>
<dbReference type="EMBL" id="CP040428">
    <property type="protein sequence ID" value="QCT22533.1"/>
    <property type="molecule type" value="Genomic_DNA"/>
</dbReference>
<keyword evidence="2" id="KW-0346">Stress response</keyword>
<reference evidence="4 5" key="1">
    <citation type="submission" date="2019-05" db="EMBL/GenBank/DDBJ databases">
        <title>Complete genome sequence of Izhakiella calystegiae KSNA2, an endophyte isolated from beach morning glory (Calystegia soldanella).</title>
        <authorList>
            <person name="Jiang L."/>
            <person name="Jeong J.C."/>
            <person name="Kim C.Y."/>
            <person name="Kim D.H."/>
            <person name="Kim S.W."/>
            <person name="Lee j."/>
        </authorList>
    </citation>
    <scope>NUCLEOTIDE SEQUENCE [LARGE SCALE GENOMIC DNA]</scope>
    <source>
        <strain evidence="4 5">KSNA2</strain>
    </source>
</reference>
<evidence type="ECO:0000256" key="2">
    <source>
        <dbReference type="ARBA" id="ARBA00023016"/>
    </source>
</evidence>
<evidence type="ECO:0000256" key="3">
    <source>
        <dbReference type="ARBA" id="ARBA00023054"/>
    </source>
</evidence>
<evidence type="ECO:0000313" key="4">
    <source>
        <dbReference type="EMBL" id="QCT22533.1"/>
    </source>
</evidence>
<keyword evidence="1" id="KW-0963">Cytoplasm</keyword>
<sequence length="100" mass="11109">MSVKLVLKNPRGNHLMKNLIAELLVNLAEKEAQTNDIAARLGALEVVVTALLGGLDAPQRQALVDNVETEVDRYRKNMNANVYTPELLQHHLQRLLSQAS</sequence>
<gene>
    <name evidence="4" type="ORF">FEM41_24295</name>
</gene>
<accession>A0A4P8YQF7</accession>
<dbReference type="GO" id="GO:0005737">
    <property type="term" value="C:cytoplasm"/>
    <property type="evidence" value="ECO:0007669"/>
    <property type="project" value="InterPro"/>
</dbReference>
<dbReference type="KEGG" id="izh:FEM41_24295"/>
<organism evidence="4 5">
    <name type="scientific">Jejubacter calystegiae</name>
    <dbReference type="NCBI Taxonomy" id="2579935"/>
    <lineage>
        <taxon>Bacteria</taxon>
        <taxon>Pseudomonadati</taxon>
        <taxon>Pseudomonadota</taxon>
        <taxon>Gammaproteobacteria</taxon>
        <taxon>Enterobacterales</taxon>
        <taxon>Enterobacteriaceae</taxon>
        <taxon>Jejubacter</taxon>
    </lineage>
</organism>
<dbReference type="Proteomes" id="UP000302163">
    <property type="component" value="Chromosome"/>
</dbReference>
<keyword evidence="3" id="KW-0175">Coiled coil</keyword>
<dbReference type="InterPro" id="IPR019732">
    <property type="entry name" value="SigmaS_Anti-adapt_IraP"/>
</dbReference>
<dbReference type="AlphaFoldDB" id="A0A4P8YQF7"/>